<evidence type="ECO:0000259" key="1">
    <source>
        <dbReference type="PROSITE" id="PS50902"/>
    </source>
</evidence>
<dbReference type="EMBL" id="FMUS01000010">
    <property type="protein sequence ID" value="SCY56648.1"/>
    <property type="molecule type" value="Genomic_DNA"/>
</dbReference>
<sequence>MQKKPRILILYHSGAGSTKTLAEIFYEKLSSYTTEISSISTKYDYNKLNEYDFIILAYPTYHCEPSLSMKEFIMNMPKLPQEKRAFVFTTCGLYSGNSVRSFIKESFKKNLVTCASSVYKAPATDGALLLPLFAFMFKY</sequence>
<dbReference type="GO" id="GO:0010181">
    <property type="term" value="F:FMN binding"/>
    <property type="evidence" value="ECO:0007669"/>
    <property type="project" value="InterPro"/>
</dbReference>
<protein>
    <submittedName>
        <fullName evidence="2">Flavodoxin domain-containing protein</fullName>
    </submittedName>
</protein>
<dbReference type="SUPFAM" id="SSF52218">
    <property type="entry name" value="Flavoproteins"/>
    <property type="match status" value="1"/>
</dbReference>
<proteinExistence type="predicted"/>
<reference evidence="2 3" key="1">
    <citation type="submission" date="2016-10" db="EMBL/GenBank/DDBJ databases">
        <authorList>
            <person name="de Groot N.N."/>
        </authorList>
    </citation>
    <scope>NUCLEOTIDE SEQUENCE [LARGE SCALE GENOMIC DNA]</scope>
    <source>
        <strain evidence="2 3">DSM 18978</strain>
    </source>
</reference>
<dbReference type="AlphaFoldDB" id="A0A1G5H161"/>
<dbReference type="Proteomes" id="UP000198636">
    <property type="component" value="Unassembled WGS sequence"/>
</dbReference>
<dbReference type="GO" id="GO:0016651">
    <property type="term" value="F:oxidoreductase activity, acting on NAD(P)H"/>
    <property type="evidence" value="ECO:0007669"/>
    <property type="project" value="UniProtKB-ARBA"/>
</dbReference>
<gene>
    <name evidence="2" type="ORF">SAMN03080606_01838</name>
</gene>
<dbReference type="STRING" id="1120976.SAMN03080606_01838"/>
<dbReference type="Gene3D" id="3.40.50.360">
    <property type="match status" value="1"/>
</dbReference>
<dbReference type="RefSeq" id="WP_207647899.1">
    <property type="nucleotide sequence ID" value="NZ_FMUS01000010.1"/>
</dbReference>
<organism evidence="2 3">
    <name type="scientific">Alkaliphilus peptidifermentans DSM 18978</name>
    <dbReference type="NCBI Taxonomy" id="1120976"/>
    <lineage>
        <taxon>Bacteria</taxon>
        <taxon>Bacillati</taxon>
        <taxon>Bacillota</taxon>
        <taxon>Clostridia</taxon>
        <taxon>Peptostreptococcales</taxon>
        <taxon>Natronincolaceae</taxon>
        <taxon>Alkaliphilus</taxon>
    </lineage>
</organism>
<dbReference type="PROSITE" id="PS50902">
    <property type="entry name" value="FLAVODOXIN_LIKE"/>
    <property type="match status" value="1"/>
</dbReference>
<evidence type="ECO:0000313" key="3">
    <source>
        <dbReference type="Proteomes" id="UP000198636"/>
    </source>
</evidence>
<evidence type="ECO:0000313" key="2">
    <source>
        <dbReference type="EMBL" id="SCY56648.1"/>
    </source>
</evidence>
<dbReference type="Pfam" id="PF12641">
    <property type="entry name" value="Flavodoxin_3"/>
    <property type="match status" value="1"/>
</dbReference>
<name>A0A1G5H161_9FIRM</name>
<keyword evidence="3" id="KW-1185">Reference proteome</keyword>
<dbReference type="InterPro" id="IPR029039">
    <property type="entry name" value="Flavoprotein-like_sf"/>
</dbReference>
<accession>A0A1G5H161</accession>
<dbReference type="InterPro" id="IPR008254">
    <property type="entry name" value="Flavodoxin/NO_synth"/>
</dbReference>
<feature type="domain" description="Flavodoxin-like" evidence="1">
    <location>
        <begin position="7"/>
        <end position="139"/>
    </location>
</feature>